<feature type="compositionally biased region" description="Polar residues" evidence="8">
    <location>
        <begin position="55"/>
        <end position="76"/>
    </location>
</feature>
<comment type="caution">
    <text evidence="10">The sequence shown here is derived from an EMBL/GenBank/DDBJ whole genome shotgun (WGS) entry which is preliminary data.</text>
</comment>
<feature type="transmembrane region" description="Helical" evidence="9">
    <location>
        <begin position="104"/>
        <end position="126"/>
    </location>
</feature>
<feature type="compositionally biased region" description="Basic and acidic residues" evidence="8">
    <location>
        <begin position="1"/>
        <end position="10"/>
    </location>
</feature>
<dbReference type="Pfam" id="PF01594">
    <property type="entry name" value="AI-2E_transport"/>
    <property type="match status" value="1"/>
</dbReference>
<dbReference type="PANTHER" id="PTHR21716:SF53">
    <property type="entry name" value="PERMEASE PERM-RELATED"/>
    <property type="match status" value="1"/>
</dbReference>
<dbReference type="RefSeq" id="WP_144737813.1">
    <property type="nucleotide sequence ID" value="NZ_JASNVE010000023.1"/>
</dbReference>
<keyword evidence="11" id="KW-1185">Reference proteome</keyword>
<proteinExistence type="inferred from homology"/>
<evidence type="ECO:0000256" key="7">
    <source>
        <dbReference type="ARBA" id="ARBA00023136"/>
    </source>
</evidence>
<feature type="transmembrane region" description="Helical" evidence="9">
    <location>
        <begin position="132"/>
        <end position="149"/>
    </location>
</feature>
<feature type="transmembrane region" description="Helical" evidence="9">
    <location>
        <begin position="395"/>
        <end position="428"/>
    </location>
</feature>
<comment type="subcellular location">
    <subcellularLocation>
        <location evidence="1">Cell membrane</location>
        <topology evidence="1">Multi-pass membrane protein</topology>
    </subcellularLocation>
</comment>
<dbReference type="Proteomes" id="UP001243856">
    <property type="component" value="Unassembled WGS sequence"/>
</dbReference>
<feature type="transmembrane region" description="Helical" evidence="9">
    <location>
        <begin position="156"/>
        <end position="178"/>
    </location>
</feature>
<feature type="region of interest" description="Disordered" evidence="8">
    <location>
        <begin position="1"/>
        <end position="78"/>
    </location>
</feature>
<gene>
    <name evidence="10" type="ORF">QPX45_11295</name>
</gene>
<organism evidence="10 11">
    <name type="scientific">Corynebacterium propinquum</name>
    <dbReference type="NCBI Taxonomy" id="43769"/>
    <lineage>
        <taxon>Bacteria</taxon>
        <taxon>Bacillati</taxon>
        <taxon>Actinomycetota</taxon>
        <taxon>Actinomycetes</taxon>
        <taxon>Mycobacteriales</taxon>
        <taxon>Corynebacteriaceae</taxon>
        <taxon>Corynebacterium</taxon>
    </lineage>
</organism>
<evidence type="ECO:0000313" key="10">
    <source>
        <dbReference type="EMBL" id="MDK4301803.1"/>
    </source>
</evidence>
<feature type="transmembrane region" description="Helical" evidence="9">
    <location>
        <begin position="352"/>
        <end position="375"/>
    </location>
</feature>
<keyword evidence="6 9" id="KW-1133">Transmembrane helix</keyword>
<feature type="compositionally biased region" description="Polar residues" evidence="8">
    <location>
        <begin position="22"/>
        <end position="33"/>
    </location>
</feature>
<feature type="transmembrane region" description="Helical" evidence="9">
    <location>
        <begin position="234"/>
        <end position="263"/>
    </location>
</feature>
<keyword evidence="3" id="KW-0813">Transport</keyword>
<sequence>MTNHDDDATRDAQAGRADKANETNQADQPDQAPQLNQTDQADQAQQDEMQSQPASPANQITANDGNAPQPGLSNITPDRKTPVIVEDVDRSVIWARDGKTMAAWAWRLIISVAALALALVLVYFAWRAILPAILAILVTSLLAPVAKLLKAAKFPPALAALTTLLGSIGVVVGIFAAMGPTIRSQGTELVNEAENGARELLSMTDRLPFDLDVSKISEFSDSIMKFLRNQSGTIASSLISGVSVASTLVITIVIMFVLTFFFLKDGSKFLPWLRQYTGHDMGWHATELLTRIWNTLAGFLRTQAVVSLVDAIFIGLGLWILNVPLAFVLATITFFAGFIPIVGAITAGTLAVVIALVSNGLTNALLVFVLIILVQQLESNVLQPVLQSRSMGLHAAIVLLSITLGSALAGIIGTFLAVPVAATVAVVMRYHSEMVGLRAGDLTIDDIEIASSEDDEDTKSSQSAFVKVKQALTDMVARARKTRQTTN</sequence>
<dbReference type="InterPro" id="IPR002549">
    <property type="entry name" value="AI-2E-like"/>
</dbReference>
<feature type="transmembrane region" description="Helical" evidence="9">
    <location>
        <begin position="326"/>
        <end position="345"/>
    </location>
</feature>
<evidence type="ECO:0000256" key="6">
    <source>
        <dbReference type="ARBA" id="ARBA00022989"/>
    </source>
</evidence>
<accession>A0ABT7G5X5</accession>
<keyword evidence="4" id="KW-1003">Cell membrane</keyword>
<feature type="compositionally biased region" description="Low complexity" evidence="8">
    <location>
        <begin position="34"/>
        <end position="54"/>
    </location>
</feature>
<evidence type="ECO:0000313" key="11">
    <source>
        <dbReference type="Proteomes" id="UP001243856"/>
    </source>
</evidence>
<name>A0ABT7G5X5_9CORY</name>
<feature type="transmembrane region" description="Helical" evidence="9">
    <location>
        <begin position="299"/>
        <end position="320"/>
    </location>
</feature>
<dbReference type="EMBL" id="JASNVK010000035">
    <property type="protein sequence ID" value="MDK4301803.1"/>
    <property type="molecule type" value="Genomic_DNA"/>
</dbReference>
<evidence type="ECO:0000256" key="8">
    <source>
        <dbReference type="SAM" id="MobiDB-lite"/>
    </source>
</evidence>
<evidence type="ECO:0000256" key="3">
    <source>
        <dbReference type="ARBA" id="ARBA00022448"/>
    </source>
</evidence>
<evidence type="ECO:0000256" key="1">
    <source>
        <dbReference type="ARBA" id="ARBA00004651"/>
    </source>
</evidence>
<dbReference type="PANTHER" id="PTHR21716">
    <property type="entry name" value="TRANSMEMBRANE PROTEIN"/>
    <property type="match status" value="1"/>
</dbReference>
<protein>
    <submittedName>
        <fullName evidence="10">AI-2E family transporter</fullName>
    </submittedName>
</protein>
<evidence type="ECO:0000256" key="9">
    <source>
        <dbReference type="SAM" id="Phobius"/>
    </source>
</evidence>
<evidence type="ECO:0000256" key="4">
    <source>
        <dbReference type="ARBA" id="ARBA00022475"/>
    </source>
</evidence>
<keyword evidence="5 9" id="KW-0812">Transmembrane</keyword>
<comment type="similarity">
    <text evidence="2">Belongs to the autoinducer-2 exporter (AI-2E) (TC 2.A.86) family.</text>
</comment>
<reference evidence="10 11" key="1">
    <citation type="submission" date="2023-05" db="EMBL/GenBank/DDBJ databases">
        <title>Metabolic capabilities are highly conserved among human nasal-associated Corynebacterium species in pangenomic analyses.</title>
        <authorList>
            <person name="Tran T.H."/>
            <person name="Roberts A.Q."/>
            <person name="Escapa I.F."/>
            <person name="Gao W."/>
            <person name="Conlan S."/>
            <person name="Kong H."/>
            <person name="Segre J.A."/>
            <person name="Kelly M.S."/>
            <person name="Lemon K.P."/>
        </authorList>
    </citation>
    <scope>NUCLEOTIDE SEQUENCE [LARGE SCALE GENOMIC DNA]</scope>
    <source>
        <strain evidence="10 11">KPL2811</strain>
    </source>
</reference>
<evidence type="ECO:0000256" key="2">
    <source>
        <dbReference type="ARBA" id="ARBA00009773"/>
    </source>
</evidence>
<evidence type="ECO:0000256" key="5">
    <source>
        <dbReference type="ARBA" id="ARBA00022692"/>
    </source>
</evidence>
<keyword evidence="7 9" id="KW-0472">Membrane</keyword>